<dbReference type="WBParaSite" id="maker-E.canG7_contigs_0444-snap-gene-0.40-mRNA-1">
    <property type="protein sequence ID" value="maker-E.canG7_contigs_0444-snap-gene-0.40-mRNA-1"/>
    <property type="gene ID" value="EcG7_05346"/>
</dbReference>
<evidence type="ECO:0000256" key="5">
    <source>
        <dbReference type="PROSITE-ProRule" id="PRU00205"/>
    </source>
</evidence>
<keyword evidence="9" id="KW-1185">Reference proteome</keyword>
<evidence type="ECO:0000256" key="7">
    <source>
        <dbReference type="SAM" id="Phobius"/>
    </source>
</evidence>
<evidence type="ECO:0000259" key="8">
    <source>
        <dbReference type="PROSITE" id="PS50922"/>
    </source>
</evidence>
<dbReference type="Proteomes" id="UP000887562">
    <property type="component" value="Unplaced"/>
</dbReference>
<feature type="transmembrane region" description="Helical" evidence="7">
    <location>
        <begin position="21"/>
        <end position="45"/>
    </location>
</feature>
<organism evidence="9 10">
    <name type="scientific">Echinococcus canadensis</name>
    <dbReference type="NCBI Taxonomy" id="519352"/>
    <lineage>
        <taxon>Eukaryota</taxon>
        <taxon>Metazoa</taxon>
        <taxon>Spiralia</taxon>
        <taxon>Lophotrochozoa</taxon>
        <taxon>Platyhelminthes</taxon>
        <taxon>Cestoda</taxon>
        <taxon>Eucestoda</taxon>
        <taxon>Cyclophyllidea</taxon>
        <taxon>Taeniidae</taxon>
        <taxon>Echinococcus</taxon>
        <taxon>Echinococcus canadensis group</taxon>
    </lineage>
</organism>
<feature type="transmembrane region" description="Helical" evidence="7">
    <location>
        <begin position="129"/>
        <end position="147"/>
    </location>
</feature>
<dbReference type="GO" id="GO:0006890">
    <property type="term" value="P:retrograde vesicle-mediated transport, Golgi to endoplasmic reticulum"/>
    <property type="evidence" value="ECO:0007669"/>
    <property type="project" value="InterPro"/>
</dbReference>
<feature type="transmembrane region" description="Helical" evidence="7">
    <location>
        <begin position="220"/>
        <end position="247"/>
    </location>
</feature>
<feature type="transmembrane region" description="Helical" evidence="7">
    <location>
        <begin position="479"/>
        <end position="499"/>
    </location>
</feature>
<feature type="transmembrane region" description="Helical" evidence="7">
    <location>
        <begin position="189"/>
        <end position="208"/>
    </location>
</feature>
<dbReference type="Pfam" id="PF08551">
    <property type="entry name" value="DUF1751"/>
    <property type="match status" value="1"/>
</dbReference>
<dbReference type="SMART" id="SM01160">
    <property type="entry name" value="DUF1751"/>
    <property type="match status" value="1"/>
</dbReference>
<accession>A0A915EUS0</accession>
<feature type="compositionally biased region" description="Polar residues" evidence="6">
    <location>
        <begin position="801"/>
        <end position="812"/>
    </location>
</feature>
<dbReference type="PANTHER" id="PTHR13377:SF3">
    <property type="entry name" value="TRANSMEMBRANE PROTEIN 115"/>
    <property type="match status" value="1"/>
</dbReference>
<feature type="transmembrane region" description="Helical" evidence="7">
    <location>
        <begin position="519"/>
        <end position="549"/>
    </location>
</feature>
<comment type="subcellular location">
    <subcellularLocation>
        <location evidence="1">Membrane</location>
        <topology evidence="1">Multi-pass membrane protein</topology>
    </subcellularLocation>
</comment>
<feature type="transmembrane region" description="Helical" evidence="7">
    <location>
        <begin position="692"/>
        <end position="711"/>
    </location>
</feature>
<feature type="transmembrane region" description="Helical" evidence="7">
    <location>
        <begin position="267"/>
        <end position="290"/>
    </location>
</feature>
<keyword evidence="4 5" id="KW-0472">Membrane</keyword>
<reference evidence="10" key="1">
    <citation type="submission" date="2022-11" db="UniProtKB">
        <authorList>
            <consortium name="WormBaseParasite"/>
        </authorList>
    </citation>
    <scope>IDENTIFICATION</scope>
</reference>
<feature type="transmembrane region" description="Helical" evidence="7">
    <location>
        <begin position="561"/>
        <end position="579"/>
    </location>
</feature>
<evidence type="ECO:0000256" key="2">
    <source>
        <dbReference type="ARBA" id="ARBA00022692"/>
    </source>
</evidence>
<evidence type="ECO:0000256" key="6">
    <source>
        <dbReference type="SAM" id="MobiDB-lite"/>
    </source>
</evidence>
<proteinExistence type="predicted"/>
<sequence length="812" mass="93326">MAGLSGGGDVDDLQCDMEPRAYNTVILTSFLIWAFIHHVASPLIFNRNVAYRALNKYKRMEWDSRVVSTLHATSVSILCVVALMKESQLWEDPFFAQGRIGLTALCISIGYFLCDLISMPIYYDRKNQLIFTVHHSVATISFYLILVSRFRSIHPFIRIFSRMIYRVGLFFGVYRLTTELSTPFTNQRMAFVRVLIEARVLFAYRWFYRKVGYSLDRRRVAIVSLIFSIFFAITRNFMIVPYWLFVYSICGTPKHMAAREQLPGLDLPWFVCSLTLDALNIYWALTVYPIGYKSAYMLYKADWRTDFHRARDRIRGRFLSARRRAMNTELITSLRRSTSFNLIQRAWEEWSLFPEDFSETELFTMSVSERSSPLRRYSDSDDSNSNKEINGGIFYTTALLIIILDCEISSVYGVLGNLLVLGIGEGKNRGRLVCDWVQADIRTFGLSGTEDLQCAQSSAFETAISIMLIPSLVKSTSSFGLFAELFLVIFFVDCSIFSVGICENLKLTTGSLYYPNFQIYRFLTFFLVNTNVLLFVFDATGLLVFDLLLQRRWNFVEKMKFLLITTWFPGLMCLIYYYIKFACSRTEADLFFTGVHGSSSFVAAVTVVSRQLMHDVSSNAKLQPLYRHGSLFYLVLIASLQLVNAIPSITFLYSFFGLLYGWTYLRFFQKHTDGKRGDFRSSFSFVSLFPRFFQPIIAIPVNFFYALFVAFKLCPKIEQQYEILSASSFSRDVPTVSYSDNERYKRMALQDLNARLGKKQEPLEEWPTLFDEEGGGSRPPNPAAAPPHAPLTAPDRMETKAVQQSTDSISKV</sequence>
<evidence type="ECO:0000256" key="3">
    <source>
        <dbReference type="ARBA" id="ARBA00022989"/>
    </source>
</evidence>
<evidence type="ECO:0000313" key="10">
    <source>
        <dbReference type="WBParaSite" id="maker-E.canG7_contigs_0444-snap-gene-0.40-mRNA-1"/>
    </source>
</evidence>
<name>A0A915EUS0_9CEST</name>
<dbReference type="InterPro" id="IPR013861">
    <property type="entry name" value="TMEM115/Pdh1/Rbl19"/>
</dbReference>
<evidence type="ECO:0000256" key="1">
    <source>
        <dbReference type="ARBA" id="ARBA00004141"/>
    </source>
</evidence>
<feature type="transmembrane region" description="Helical" evidence="7">
    <location>
        <begin position="104"/>
        <end position="123"/>
    </location>
</feature>
<feature type="transmembrane region" description="Helical" evidence="7">
    <location>
        <begin position="631"/>
        <end position="656"/>
    </location>
</feature>
<feature type="transmembrane region" description="Helical" evidence="7">
    <location>
        <begin position="65"/>
        <end position="84"/>
    </location>
</feature>
<dbReference type="GO" id="GO:0016020">
    <property type="term" value="C:membrane"/>
    <property type="evidence" value="ECO:0007669"/>
    <property type="project" value="UniProtKB-SubCell"/>
</dbReference>
<protein>
    <submittedName>
        <fullName evidence="10">TLC domain-containing protein</fullName>
    </submittedName>
</protein>
<dbReference type="GO" id="GO:0005794">
    <property type="term" value="C:Golgi apparatus"/>
    <property type="evidence" value="ECO:0007669"/>
    <property type="project" value="TreeGrafter"/>
</dbReference>
<dbReference type="SMART" id="SM00724">
    <property type="entry name" value="TLC"/>
    <property type="match status" value="1"/>
</dbReference>
<keyword evidence="2 5" id="KW-0812">Transmembrane</keyword>
<keyword evidence="3 7" id="KW-1133">Transmembrane helix</keyword>
<feature type="compositionally biased region" description="Pro residues" evidence="6">
    <location>
        <begin position="779"/>
        <end position="789"/>
    </location>
</feature>
<dbReference type="PANTHER" id="PTHR13377">
    <property type="entry name" value="PLACENTAL PROTEIN 6"/>
    <property type="match status" value="1"/>
</dbReference>
<dbReference type="AlphaFoldDB" id="A0A915EUS0"/>
<evidence type="ECO:0000256" key="4">
    <source>
        <dbReference type="ARBA" id="ARBA00023136"/>
    </source>
</evidence>
<feature type="region of interest" description="Disordered" evidence="6">
    <location>
        <begin position="762"/>
        <end position="812"/>
    </location>
</feature>
<evidence type="ECO:0000313" key="9">
    <source>
        <dbReference type="Proteomes" id="UP000887562"/>
    </source>
</evidence>
<dbReference type="PROSITE" id="PS50922">
    <property type="entry name" value="TLC"/>
    <property type="match status" value="1"/>
</dbReference>
<feature type="domain" description="TLC" evidence="8">
    <location>
        <begin position="57"/>
        <end position="296"/>
    </location>
</feature>
<dbReference type="Pfam" id="PF03798">
    <property type="entry name" value="TRAM_LAG1_CLN8"/>
    <property type="match status" value="1"/>
</dbReference>
<dbReference type="InterPro" id="IPR006634">
    <property type="entry name" value="TLC-dom"/>
</dbReference>